<dbReference type="AlphaFoldDB" id="A0A1L6J965"/>
<reference evidence="3" key="1">
    <citation type="submission" date="2016-12" db="EMBL/GenBank/DDBJ databases">
        <title>Whole genome sequencing of Sphingomonas koreensis.</title>
        <authorList>
            <person name="Conlan S."/>
            <person name="Thomas P.J."/>
            <person name="Mullikin J."/>
            <person name="Palmore T.N."/>
            <person name="Frank K.M."/>
            <person name="Segre J.A."/>
        </authorList>
    </citation>
    <scope>NUCLEOTIDE SEQUENCE</scope>
    <source>
        <strain evidence="3">ABOJV</strain>
    </source>
</reference>
<keyword evidence="5" id="KW-1185">Reference proteome</keyword>
<dbReference type="PROSITE" id="PS51257">
    <property type="entry name" value="PROKAR_LIPOPROTEIN"/>
    <property type="match status" value="1"/>
</dbReference>
<evidence type="ECO:0000256" key="2">
    <source>
        <dbReference type="SAM" id="SignalP"/>
    </source>
</evidence>
<reference evidence="5" key="2">
    <citation type="submission" date="2016-12" db="EMBL/GenBank/DDBJ databases">
        <title>Whole genome sequencing of Sphingomonas sp. ABOJV.</title>
        <authorList>
            <person name="Conlan S."/>
            <person name="Thomas P.J."/>
            <person name="Mullikin J."/>
            <person name="Palmore T.N."/>
            <person name="Frank K.M."/>
            <person name="Segre J.A."/>
        </authorList>
    </citation>
    <scope>NUCLEOTIDE SEQUENCE [LARGE SCALE GENOMIC DNA]</scope>
    <source>
        <strain evidence="5">ABOJV</strain>
    </source>
</reference>
<dbReference type="Proteomes" id="UP000185161">
    <property type="component" value="Chromosome"/>
</dbReference>
<feature type="chain" id="PRO_5041864533" description="Lipoprotein" evidence="2">
    <location>
        <begin position="24"/>
        <end position="97"/>
    </location>
</feature>
<dbReference type="KEGG" id="skr:BRX40_08585"/>
<dbReference type="EMBL" id="CP018820">
    <property type="protein sequence ID" value="APR52482.1"/>
    <property type="molecule type" value="Genomic_DNA"/>
</dbReference>
<evidence type="ECO:0008006" key="7">
    <source>
        <dbReference type="Google" id="ProtNLM"/>
    </source>
</evidence>
<dbReference type="RefSeq" id="WP_075151319.1">
    <property type="nucleotide sequence ID" value="NZ_CP018820.1"/>
</dbReference>
<evidence type="ECO:0000313" key="5">
    <source>
        <dbReference type="Proteomes" id="UP000185161"/>
    </source>
</evidence>
<dbReference type="OrthoDB" id="7428913at2"/>
<gene>
    <name evidence="3" type="ORF">BRX40_08585</name>
    <name evidence="4" type="ORF">CA257_15505</name>
</gene>
<protein>
    <recommendedName>
        <fullName evidence="7">Lipoprotein</fullName>
    </recommendedName>
</protein>
<feature type="compositionally biased region" description="Basic and acidic residues" evidence="1">
    <location>
        <begin position="47"/>
        <end position="79"/>
    </location>
</feature>
<organism evidence="3 5">
    <name type="scientific">Sphingomonas koreensis</name>
    <dbReference type="NCBI Taxonomy" id="93064"/>
    <lineage>
        <taxon>Bacteria</taxon>
        <taxon>Pseudomonadati</taxon>
        <taxon>Pseudomonadota</taxon>
        <taxon>Alphaproteobacteria</taxon>
        <taxon>Sphingomonadales</taxon>
        <taxon>Sphingomonadaceae</taxon>
        <taxon>Sphingomonas</taxon>
    </lineage>
</organism>
<proteinExistence type="predicted"/>
<feature type="region of interest" description="Disordered" evidence="1">
    <location>
        <begin position="37"/>
        <end position="97"/>
    </location>
</feature>
<evidence type="ECO:0000313" key="3">
    <source>
        <dbReference type="EMBL" id="APR52482.1"/>
    </source>
</evidence>
<evidence type="ECO:0000313" key="4">
    <source>
        <dbReference type="EMBL" id="RSV01212.1"/>
    </source>
</evidence>
<dbReference type="Proteomes" id="UP000286681">
    <property type="component" value="Unassembled WGS sequence"/>
</dbReference>
<dbReference type="GeneID" id="44132613"/>
<keyword evidence="2" id="KW-0732">Signal</keyword>
<reference evidence="4 6" key="3">
    <citation type="submission" date="2018-07" db="EMBL/GenBank/DDBJ databases">
        <title>Genomic and Epidemiologic Investigation of an Indolent Hospital Outbreak.</title>
        <authorList>
            <person name="Johnson R.C."/>
            <person name="Deming C."/>
            <person name="Conlan S."/>
            <person name="Zellmer C.J."/>
            <person name="Michelin A.V."/>
            <person name="Lee-Lin S."/>
            <person name="Thomas P.J."/>
            <person name="Park M."/>
            <person name="Weingarten R.A."/>
            <person name="Less J."/>
            <person name="Dekker J.P."/>
            <person name="Frank K.M."/>
            <person name="Musser K.A."/>
            <person name="Mcquiston J.R."/>
            <person name="Henderson D.K."/>
            <person name="Lau A.F."/>
            <person name="Palmore T.N."/>
            <person name="Segre J.A."/>
        </authorList>
    </citation>
    <scope>NUCLEOTIDE SEQUENCE [LARGE SCALE GENOMIC DNA]</scope>
    <source>
        <strain evidence="4 6">SK-NIH.Env10_0317</strain>
    </source>
</reference>
<evidence type="ECO:0000313" key="6">
    <source>
        <dbReference type="Proteomes" id="UP000286681"/>
    </source>
</evidence>
<name>A0A1L6J965_9SPHN</name>
<dbReference type="EMBL" id="QQWO01000013">
    <property type="protein sequence ID" value="RSV01212.1"/>
    <property type="molecule type" value="Genomic_DNA"/>
</dbReference>
<evidence type="ECO:0000256" key="1">
    <source>
        <dbReference type="SAM" id="MobiDB-lite"/>
    </source>
</evidence>
<sequence length="97" mass="10562">MRKGLILAVAALPLLTGGCLRTAASIVTAPVKVVGKTADWATTSQDEADRNAGRKLRKQEAREGRERKKHEQACRKDPDTCGPYQGYRAGDPEPEDN</sequence>
<feature type="signal peptide" evidence="2">
    <location>
        <begin position="1"/>
        <end position="23"/>
    </location>
</feature>
<accession>A0A1L6J965</accession>
<dbReference type="STRING" id="93064.BRX40_08585"/>